<dbReference type="EMBL" id="JAULSY010000032">
    <property type="protein sequence ID" value="KAK0670403.1"/>
    <property type="molecule type" value="Genomic_DNA"/>
</dbReference>
<feature type="region of interest" description="Disordered" evidence="1">
    <location>
        <begin position="38"/>
        <end position="61"/>
    </location>
</feature>
<feature type="compositionally biased region" description="Polar residues" evidence="1">
    <location>
        <begin position="48"/>
        <end position="61"/>
    </location>
</feature>
<evidence type="ECO:0000256" key="1">
    <source>
        <dbReference type="SAM" id="MobiDB-lite"/>
    </source>
</evidence>
<dbReference type="Proteomes" id="UP001174997">
    <property type="component" value="Unassembled WGS sequence"/>
</dbReference>
<comment type="caution">
    <text evidence="2">The sequence shown here is derived from an EMBL/GenBank/DDBJ whole genome shotgun (WGS) entry which is preliminary data.</text>
</comment>
<protein>
    <submittedName>
        <fullName evidence="2">Uncharacterized protein</fullName>
    </submittedName>
</protein>
<proteinExistence type="predicted"/>
<reference evidence="2" key="1">
    <citation type="submission" date="2023-06" db="EMBL/GenBank/DDBJ databases">
        <title>Genome-scale phylogeny and comparative genomics of the fungal order Sordariales.</title>
        <authorList>
            <consortium name="Lawrence Berkeley National Laboratory"/>
            <person name="Hensen N."/>
            <person name="Bonometti L."/>
            <person name="Westerberg I."/>
            <person name="Brannstrom I.O."/>
            <person name="Guillou S."/>
            <person name="Cros-Aarteil S."/>
            <person name="Calhoun S."/>
            <person name="Haridas S."/>
            <person name="Kuo A."/>
            <person name="Mondo S."/>
            <person name="Pangilinan J."/>
            <person name="Riley R."/>
            <person name="Labutti K."/>
            <person name="Andreopoulos B."/>
            <person name="Lipzen A."/>
            <person name="Chen C."/>
            <person name="Yanf M."/>
            <person name="Daum C."/>
            <person name="Ng V."/>
            <person name="Clum A."/>
            <person name="Steindorff A."/>
            <person name="Ohm R."/>
            <person name="Martin F."/>
            <person name="Silar P."/>
            <person name="Natvig D."/>
            <person name="Lalanne C."/>
            <person name="Gautier V."/>
            <person name="Ament-Velasquez S.L."/>
            <person name="Kruys A."/>
            <person name="Hutchinson M.I."/>
            <person name="Powell A.J."/>
            <person name="Barry K."/>
            <person name="Miller A.N."/>
            <person name="Grigoriev I.V."/>
            <person name="Debuchy R."/>
            <person name="Gladieux P."/>
            <person name="Thoren M.H."/>
            <person name="Johannesson H."/>
        </authorList>
    </citation>
    <scope>NUCLEOTIDE SEQUENCE</scope>
    <source>
        <strain evidence="2">CBS 307.81</strain>
    </source>
</reference>
<gene>
    <name evidence="2" type="ORF">QBC41DRAFT_95547</name>
</gene>
<name>A0AA39ZG35_9PEZI</name>
<dbReference type="AlphaFoldDB" id="A0AA39ZG35"/>
<organism evidence="2 3">
    <name type="scientific">Cercophora samala</name>
    <dbReference type="NCBI Taxonomy" id="330535"/>
    <lineage>
        <taxon>Eukaryota</taxon>
        <taxon>Fungi</taxon>
        <taxon>Dikarya</taxon>
        <taxon>Ascomycota</taxon>
        <taxon>Pezizomycotina</taxon>
        <taxon>Sordariomycetes</taxon>
        <taxon>Sordariomycetidae</taxon>
        <taxon>Sordariales</taxon>
        <taxon>Lasiosphaeriaceae</taxon>
        <taxon>Cercophora</taxon>
    </lineage>
</organism>
<sequence length="202" mass="21973">MFAVVCTPSSGRCGISLKSVGGGAALLSCPTARHGLIPTALPHDPESDNASRASSRPITARTWTVSQSRRCWTARQLHWLPMSHVGRAGLSVPGHHLHASLSTRRHSLHKQERDHRHVSGIRAANQTWTHCTETRLLTICFPAIDLGSMYATSSMLSFGLWLEGKRDVGACPHEYCHPWTGPACSSASCQSRAEPSRFALDS</sequence>
<evidence type="ECO:0000313" key="3">
    <source>
        <dbReference type="Proteomes" id="UP001174997"/>
    </source>
</evidence>
<evidence type="ECO:0000313" key="2">
    <source>
        <dbReference type="EMBL" id="KAK0670403.1"/>
    </source>
</evidence>
<keyword evidence="3" id="KW-1185">Reference proteome</keyword>
<accession>A0AA39ZG35</accession>